<dbReference type="SUPFAM" id="SSF101898">
    <property type="entry name" value="NHL repeat"/>
    <property type="match status" value="1"/>
</dbReference>
<dbReference type="RefSeq" id="WP_145373698.1">
    <property type="nucleotide sequence ID" value="NZ_CP036276.1"/>
</dbReference>
<evidence type="ECO:0000256" key="1">
    <source>
        <dbReference type="SAM" id="MobiDB-lite"/>
    </source>
</evidence>
<dbReference type="Pfam" id="PF17963">
    <property type="entry name" value="Big_9"/>
    <property type="match status" value="2"/>
</dbReference>
<dbReference type="CDD" id="cd11304">
    <property type="entry name" value="Cadherin_repeat"/>
    <property type="match status" value="2"/>
</dbReference>
<dbReference type="EMBL" id="CP036276">
    <property type="protein sequence ID" value="QDU41686.1"/>
    <property type="molecule type" value="Genomic_DNA"/>
</dbReference>
<evidence type="ECO:0008006" key="4">
    <source>
        <dbReference type="Google" id="ProtNLM"/>
    </source>
</evidence>
<feature type="region of interest" description="Disordered" evidence="1">
    <location>
        <begin position="1201"/>
        <end position="1233"/>
    </location>
</feature>
<protein>
    <recommendedName>
        <fullName evidence="4">Beta-propeller repeat protein</fullName>
    </recommendedName>
</protein>
<dbReference type="InterPro" id="IPR015919">
    <property type="entry name" value="Cadherin-like_sf"/>
</dbReference>
<dbReference type="GO" id="GO:0005509">
    <property type="term" value="F:calcium ion binding"/>
    <property type="evidence" value="ECO:0007669"/>
    <property type="project" value="InterPro"/>
</dbReference>
<reference evidence="2 3" key="1">
    <citation type="submission" date="2019-02" db="EMBL/GenBank/DDBJ databases">
        <title>Deep-cultivation of Planctomycetes and their phenomic and genomic characterization uncovers novel biology.</title>
        <authorList>
            <person name="Wiegand S."/>
            <person name="Jogler M."/>
            <person name="Boedeker C."/>
            <person name="Pinto D."/>
            <person name="Vollmers J."/>
            <person name="Rivas-Marin E."/>
            <person name="Kohn T."/>
            <person name="Peeters S.H."/>
            <person name="Heuer A."/>
            <person name="Rast P."/>
            <person name="Oberbeckmann S."/>
            <person name="Bunk B."/>
            <person name="Jeske O."/>
            <person name="Meyerdierks A."/>
            <person name="Storesund J.E."/>
            <person name="Kallscheuer N."/>
            <person name="Luecker S."/>
            <person name="Lage O.M."/>
            <person name="Pohl T."/>
            <person name="Merkel B.J."/>
            <person name="Hornburger P."/>
            <person name="Mueller R.-W."/>
            <person name="Bruemmer F."/>
            <person name="Labrenz M."/>
            <person name="Spormann A.M."/>
            <person name="Op den Camp H."/>
            <person name="Overmann J."/>
            <person name="Amann R."/>
            <person name="Jetten M.S.M."/>
            <person name="Mascher T."/>
            <person name="Medema M.H."/>
            <person name="Devos D.P."/>
            <person name="Kaster A.-K."/>
            <person name="Ovreas L."/>
            <person name="Rohde M."/>
            <person name="Galperin M.Y."/>
            <person name="Jogler C."/>
        </authorList>
    </citation>
    <scope>NUCLEOTIDE SEQUENCE [LARGE SCALE GENOMIC DNA]</scope>
    <source>
        <strain evidence="2 3">Mal52</strain>
    </source>
</reference>
<sequence length="1283" mass="134058">MLGNIGEHLIRKLERIIGLPTDARTPRLRQIMGLGTDRCELALFRRLDFECMEGRTLLSADLGFAFGVGDNQDDVGYELDTDSAGNVYVTGEFRGTVDFDPTAGVTDLVSNGGSDVFIAKYDSDGNFLWAKSFGGTGDDTGQSISVDASGKIYVIGNFDGTVGVDFDPGVDSDIKAGGSTSDAFVLKLDAAGEYEWSNTFIGAGFISGTDLEVDAAGNVYAAGSFTGTADFDPLAGVIIPIATNGSFDAYLAKMNSDGDMVWVETFGAGRIDGISGIDLDSSGNIVTTGYYMDTVDFDTGVGTSFGISGADSFDTFVSKFDSDGTFLWVTTTQAAGQNVARDVVVDADDNIVFVGSYTGTVDFDPGVGVASLTSEGGNDIFVTKLDSSGALLWTASMGGEDEDIAYGVDVDANNNVFVVGQYQNTADFNPLGLDIFNLISTASYSAFAVKLNSAGDFQWAATSEGAGDAYAYGIAVDMNGRLLSTGSVFGTTDLDPTASTETVVSSGGSDIFLQVLFDNTPPTTSGISDVNTTEDGADEVVDLFAAFSDNENADADLTYTITGNTNAALFSGLLINGVAGTLTLQFDENAFGSSVITVRATDSDGLYVETTFTVNVAAENDDPTTSGIGDVSVAEDAADTVINLFTAFADVEDSDSTLVYSITGNTNAGLFSGINIDGGAGTLTLSYAANAFGTGLITVRATDTEGQFIETTFTVTVAPENDTPTTVGIANITVLEDSLLNHIDLFDAFADVEDADTALNYTVTNNTNPLLFSDISIDPVTGKLSVNLASNQFGTSDITIRAIDTGGEWVDTTFRITVISQNDIPVSDNDSYQLWQNSRLDTNNSVLDNDSDVESSDLQAVLVRGAAHGRVILASDGTFSYIPDAGFYGVDQFTYAASDGSALSETSTVTLSVARMPTAEGDDFAVIANTPLLVSDGGVLNNDSPADGDIGQVELVSGPAHGTVRLYANGEFLYTPDADYVGQDSFSYRVVGSDSTSAAAAVTIDVQPPPLVLNDAETGIENPFDSTNELINSSQAAAAISDAVAAQTSSQAPHLNSVTDTDESNYFVFHGSDNDLGLYSLTGGGVTDPQLVGQFTDAHSDAPLGDVDAAGGNGALVADSNNAMQLRTGSWAVPVDDDLLLNSAYFEGDESAFVFDRIIEQSSTAQNSDTVNPEDVQPGILAESDAKLVQSVPAMVPWQLPEGDESPHTGDETWITSPVPAEDSESYFGSGDELSSTHVDQSVLAVIATTIAAGHVSHRKSTQQRKAASKHRFSPPLNENPKS</sequence>
<dbReference type="PANTHER" id="PTHR35580:SF1">
    <property type="entry name" value="PHYTASE-LIKE DOMAIN-CONTAINING PROTEIN"/>
    <property type="match status" value="1"/>
</dbReference>
<dbReference type="InterPro" id="IPR013783">
    <property type="entry name" value="Ig-like_fold"/>
</dbReference>
<dbReference type="PANTHER" id="PTHR35580">
    <property type="entry name" value="CELL SURFACE GLYCOPROTEIN (S-LAYER PROTEIN)-LIKE PROTEIN"/>
    <property type="match status" value="1"/>
</dbReference>
<dbReference type="NCBIfam" id="NF012211">
    <property type="entry name" value="tand_rpt_95"/>
    <property type="match status" value="2"/>
</dbReference>
<dbReference type="SUPFAM" id="SSF49313">
    <property type="entry name" value="Cadherin-like"/>
    <property type="match status" value="3"/>
</dbReference>
<evidence type="ECO:0000313" key="2">
    <source>
        <dbReference type="EMBL" id="QDU41686.1"/>
    </source>
</evidence>
<evidence type="ECO:0000313" key="3">
    <source>
        <dbReference type="Proteomes" id="UP000319383"/>
    </source>
</evidence>
<feature type="compositionally biased region" description="Basic residues" evidence="1">
    <location>
        <begin position="1256"/>
        <end position="1273"/>
    </location>
</feature>
<accession>A0A517ZGT7</accession>
<dbReference type="GO" id="GO:0016020">
    <property type="term" value="C:membrane"/>
    <property type="evidence" value="ECO:0007669"/>
    <property type="project" value="InterPro"/>
</dbReference>
<dbReference type="Proteomes" id="UP000319383">
    <property type="component" value="Chromosome"/>
</dbReference>
<dbReference type="Gene3D" id="2.60.40.10">
    <property type="entry name" value="Immunoglobulins"/>
    <property type="match status" value="2"/>
</dbReference>
<organism evidence="2 3">
    <name type="scientific">Symmachiella dynata</name>
    <dbReference type="NCBI Taxonomy" id="2527995"/>
    <lineage>
        <taxon>Bacteria</taxon>
        <taxon>Pseudomonadati</taxon>
        <taxon>Planctomycetota</taxon>
        <taxon>Planctomycetia</taxon>
        <taxon>Planctomycetales</taxon>
        <taxon>Planctomycetaceae</taxon>
        <taxon>Symmachiella</taxon>
    </lineage>
</organism>
<feature type="region of interest" description="Disordered" evidence="1">
    <location>
        <begin position="1254"/>
        <end position="1283"/>
    </location>
</feature>
<dbReference type="Gene3D" id="2.60.40.3440">
    <property type="match status" value="2"/>
</dbReference>
<proteinExistence type="predicted"/>
<name>A0A517ZGT7_9PLAN</name>
<gene>
    <name evidence="2" type="ORF">Mal52_01390</name>
</gene>
<keyword evidence="3" id="KW-1185">Reference proteome</keyword>
<dbReference type="InterPro" id="IPR052918">
    <property type="entry name" value="Motility_Chemotaxis_Reg"/>
</dbReference>
<dbReference type="KEGG" id="sdyn:Mal52_01390"/>